<organism evidence="1 2">
    <name type="scientific">Glossina austeni</name>
    <name type="common">Savannah tsetse fly</name>
    <dbReference type="NCBI Taxonomy" id="7395"/>
    <lineage>
        <taxon>Eukaryota</taxon>
        <taxon>Metazoa</taxon>
        <taxon>Ecdysozoa</taxon>
        <taxon>Arthropoda</taxon>
        <taxon>Hexapoda</taxon>
        <taxon>Insecta</taxon>
        <taxon>Pterygota</taxon>
        <taxon>Neoptera</taxon>
        <taxon>Endopterygota</taxon>
        <taxon>Diptera</taxon>
        <taxon>Brachycera</taxon>
        <taxon>Muscomorpha</taxon>
        <taxon>Hippoboscoidea</taxon>
        <taxon>Glossinidae</taxon>
        <taxon>Glossina</taxon>
    </lineage>
</organism>
<dbReference type="AlphaFoldDB" id="A0A1A9VE76"/>
<evidence type="ECO:0000313" key="1">
    <source>
        <dbReference type="EnsemblMetazoa" id="GAUT034428-PA"/>
    </source>
</evidence>
<accession>A0A1A9VE76</accession>
<dbReference type="InterPro" id="IPR037181">
    <property type="entry name" value="SUFU_N"/>
</dbReference>
<dbReference type="STRING" id="7395.A0A1A9VE76"/>
<sequence>MIRPPIWPANLLQSIARYCFQTERLISLEKQGSDLAGVSKGKQQDETPFPASMSISSNSLHKSCSLYYQPHTPEPISLDGIEITLAPYAAK</sequence>
<dbReference type="EnsemblMetazoa" id="GAUT034428-RA">
    <property type="protein sequence ID" value="GAUT034428-PA"/>
    <property type="gene ID" value="GAUT034428"/>
</dbReference>
<dbReference type="VEuPathDB" id="VectorBase:GAUT034428"/>
<evidence type="ECO:0000313" key="2">
    <source>
        <dbReference type="Proteomes" id="UP000078200"/>
    </source>
</evidence>
<dbReference type="Proteomes" id="UP000078200">
    <property type="component" value="Unassembled WGS sequence"/>
</dbReference>
<dbReference type="SUPFAM" id="SSF103359">
    <property type="entry name" value="Suppressor of Fused, N-terminal domain"/>
    <property type="match status" value="1"/>
</dbReference>
<protein>
    <submittedName>
        <fullName evidence="1">Uncharacterized protein</fullName>
    </submittedName>
</protein>
<name>A0A1A9VE76_GLOAU</name>
<reference evidence="1" key="1">
    <citation type="submission" date="2020-05" db="UniProtKB">
        <authorList>
            <consortium name="EnsemblMetazoa"/>
        </authorList>
    </citation>
    <scope>IDENTIFICATION</scope>
    <source>
        <strain evidence="1">TTRI</strain>
    </source>
</reference>
<proteinExistence type="predicted"/>
<keyword evidence="2" id="KW-1185">Reference proteome</keyword>